<dbReference type="PIRSF" id="PIRSF002825">
    <property type="entry name" value="CfbpA"/>
    <property type="match status" value="1"/>
</dbReference>
<reference evidence="3 4" key="1">
    <citation type="submission" date="2011-11" db="EMBL/GenBank/DDBJ databases">
        <title>Complete sequence of Spirochaeta sp. grapes.</title>
        <authorList>
            <consortium name="US DOE Joint Genome Institute"/>
            <person name="Lucas S."/>
            <person name="Han J."/>
            <person name="Lapidus A."/>
            <person name="Cheng J.-F."/>
            <person name="Goodwin L."/>
            <person name="Pitluck S."/>
            <person name="Peters L."/>
            <person name="Ovchinnikova G."/>
            <person name="Munk A.C."/>
            <person name="Detter J.C."/>
            <person name="Han C."/>
            <person name="Tapia R."/>
            <person name="Land M."/>
            <person name="Hauser L."/>
            <person name="Kyrpides N."/>
            <person name="Ivanova N."/>
            <person name="Pagani I."/>
            <person name="Ritalahtilisa K."/>
            <person name="Loeffler F."/>
            <person name="Woyke T."/>
        </authorList>
    </citation>
    <scope>NUCLEOTIDE SEQUENCE [LARGE SCALE GENOMIC DNA]</scope>
    <source>
        <strain evidence="4">ATCC BAA-1885 / DSM 22778 / Grapes</strain>
    </source>
</reference>
<dbReference type="eggNOG" id="COG1840">
    <property type="taxonomic scope" value="Bacteria"/>
</dbReference>
<keyword evidence="4" id="KW-1185">Reference proteome</keyword>
<evidence type="ECO:0000313" key="3">
    <source>
        <dbReference type="EMBL" id="AEV29616.1"/>
    </source>
</evidence>
<dbReference type="InterPro" id="IPR006059">
    <property type="entry name" value="SBP"/>
</dbReference>
<accession>G8QY51</accession>
<gene>
    <name evidence="3" type="ordered locus">SpiGrapes_1821</name>
</gene>
<protein>
    <submittedName>
        <fullName evidence="3">ABC-type Fe3+ transport system, periplasmic component</fullName>
    </submittedName>
</protein>
<dbReference type="Pfam" id="PF13416">
    <property type="entry name" value="SBP_bac_8"/>
    <property type="match status" value="1"/>
</dbReference>
<keyword evidence="1 2" id="KW-0732">Signal</keyword>
<evidence type="ECO:0000256" key="1">
    <source>
        <dbReference type="ARBA" id="ARBA00022729"/>
    </source>
</evidence>
<proteinExistence type="predicted"/>
<feature type="signal peptide" evidence="2">
    <location>
        <begin position="1"/>
        <end position="21"/>
    </location>
</feature>
<dbReference type="InterPro" id="IPR026045">
    <property type="entry name" value="Ferric-bd"/>
</dbReference>
<organism evidence="3 4">
    <name type="scientific">Sphaerochaeta pleomorpha (strain ATCC BAA-1885 / DSM 22778 / Grapes)</name>
    <dbReference type="NCBI Taxonomy" id="158190"/>
    <lineage>
        <taxon>Bacteria</taxon>
        <taxon>Pseudomonadati</taxon>
        <taxon>Spirochaetota</taxon>
        <taxon>Spirochaetia</taxon>
        <taxon>Spirochaetales</taxon>
        <taxon>Sphaerochaetaceae</taxon>
        <taxon>Sphaerochaeta</taxon>
    </lineage>
</organism>
<dbReference type="RefSeq" id="WP_014270459.1">
    <property type="nucleotide sequence ID" value="NC_016633.1"/>
</dbReference>
<evidence type="ECO:0000313" key="4">
    <source>
        <dbReference type="Proteomes" id="UP000005632"/>
    </source>
</evidence>
<dbReference type="Proteomes" id="UP000005632">
    <property type="component" value="Chromosome"/>
</dbReference>
<evidence type="ECO:0000256" key="2">
    <source>
        <dbReference type="SAM" id="SignalP"/>
    </source>
</evidence>
<name>G8QY51_SPHPG</name>
<dbReference type="HOGENOM" id="CLU_026974_0_2_12"/>
<dbReference type="Gene3D" id="3.40.190.10">
    <property type="entry name" value="Periplasmic binding protein-like II"/>
    <property type="match status" value="2"/>
</dbReference>
<dbReference type="STRING" id="158190.SpiGrapes_1821"/>
<dbReference type="EMBL" id="CP003155">
    <property type="protein sequence ID" value="AEV29616.1"/>
    <property type="molecule type" value="Genomic_DNA"/>
</dbReference>
<feature type="chain" id="PRO_5003515330" evidence="2">
    <location>
        <begin position="22"/>
        <end position="341"/>
    </location>
</feature>
<sequence>MARKRSMLVLALFMVAFSLVASGKSENTGFPYDKRKVITVYTPHEQQPMTAAVKEFQETSGITVHILSAGTGSLLERIQNEQRNGNNQCDVFWGGGAESIEANSDLFEPYISRFDSLVPENSKDPKHRWIGESPSPVIIAYNTKLLSPQEIPLGWKDLLDPKWKGKIAFADPEHSGSAYTLLNTMLNAMGGEEGGGWEYLEQLVANLDGNLLANSSEAYLLVETGEYYIGLSQEKSIQTAINGGANLAIAYPVEGTSAVPDAIAVVKGCSNPDGAYDFIDFILGEANQNMMSNLFNRRPIRADLQPPPGLPPIQAIPLIDYDLYQASIYKAKILERWRSIL</sequence>
<dbReference type="KEGG" id="sgp:SpiGrapes_1821"/>
<dbReference type="PANTHER" id="PTHR30006">
    <property type="entry name" value="THIAMINE-BINDING PERIPLASMIC PROTEIN-RELATED"/>
    <property type="match status" value="1"/>
</dbReference>
<dbReference type="SUPFAM" id="SSF53850">
    <property type="entry name" value="Periplasmic binding protein-like II"/>
    <property type="match status" value="1"/>
</dbReference>
<dbReference type="AlphaFoldDB" id="G8QY51"/>